<evidence type="ECO:0000313" key="1">
    <source>
        <dbReference type="EMBL" id="KXB07390.1"/>
    </source>
</evidence>
<gene>
    <name evidence="1" type="ORF">AKJ51_01470</name>
</gene>
<keyword evidence="2" id="KW-1185">Reference proteome</keyword>
<name>A0A133VLV2_9EURY</name>
<sequence>MKGWFGQKNRHKLSALGVKTKCEDDPIYVGGRSSIQFSEEKNPYESGKRFSTDMVNCFHTSLRKDIPYSFVLEHGGKVYELNLNLSDVPDYKIFRQEDWQPFMAYIFYTEEKIPYNFLKKERPDMKEYLQSQGFGMGDQITLEDLEDGLFDIFAYPSVSMNDELYEKEYVNKNFRMPHEDEIAIFNEEILEDAWENKRTLTDEEITKADQEYHKKRMKKIKELR</sequence>
<reference evidence="1 2" key="1">
    <citation type="journal article" date="2016" name="Sci. Rep.">
        <title>Metabolic traits of an uncultured archaeal lineage -MSBL1- from brine pools of the Red Sea.</title>
        <authorList>
            <person name="Mwirichia R."/>
            <person name="Alam I."/>
            <person name="Rashid M."/>
            <person name="Vinu M."/>
            <person name="Ba-Alawi W."/>
            <person name="Anthony Kamau A."/>
            <person name="Kamanda Ngugi D."/>
            <person name="Goker M."/>
            <person name="Klenk H.P."/>
            <person name="Bajic V."/>
            <person name="Stingl U."/>
        </authorList>
    </citation>
    <scope>NUCLEOTIDE SEQUENCE [LARGE SCALE GENOMIC DNA]</scope>
    <source>
        <strain evidence="1">SCGC-AAA382A20</strain>
    </source>
</reference>
<evidence type="ECO:0000313" key="2">
    <source>
        <dbReference type="Proteomes" id="UP000070263"/>
    </source>
</evidence>
<dbReference type="Proteomes" id="UP000070263">
    <property type="component" value="Unassembled WGS sequence"/>
</dbReference>
<organism evidence="1 2">
    <name type="scientific">candidate division MSBL1 archaeon SCGC-AAA382A20</name>
    <dbReference type="NCBI Taxonomy" id="1698280"/>
    <lineage>
        <taxon>Archaea</taxon>
        <taxon>Methanobacteriati</taxon>
        <taxon>Methanobacteriota</taxon>
        <taxon>candidate division MSBL1</taxon>
    </lineage>
</organism>
<protein>
    <submittedName>
        <fullName evidence="1">Uncharacterized protein</fullName>
    </submittedName>
</protein>
<dbReference type="EMBL" id="LHYE01000009">
    <property type="protein sequence ID" value="KXB07390.1"/>
    <property type="molecule type" value="Genomic_DNA"/>
</dbReference>
<accession>A0A133VLV2</accession>
<proteinExistence type="predicted"/>
<comment type="caution">
    <text evidence="1">The sequence shown here is derived from an EMBL/GenBank/DDBJ whole genome shotgun (WGS) entry which is preliminary data.</text>
</comment>
<dbReference type="AlphaFoldDB" id="A0A133VLV2"/>